<organism evidence="1 2">
    <name type="scientific">Protaetiibacter larvae</name>
    <dbReference type="NCBI Taxonomy" id="2592654"/>
    <lineage>
        <taxon>Bacteria</taxon>
        <taxon>Bacillati</taxon>
        <taxon>Actinomycetota</taxon>
        <taxon>Actinomycetes</taxon>
        <taxon>Micrococcales</taxon>
        <taxon>Microbacteriaceae</taxon>
        <taxon>Protaetiibacter</taxon>
    </lineage>
</organism>
<dbReference type="Proteomes" id="UP000322159">
    <property type="component" value="Chromosome"/>
</dbReference>
<reference evidence="1 2" key="1">
    <citation type="submission" date="2019-09" db="EMBL/GenBank/DDBJ databases">
        <title>Genome sequencing of strain KACC 19322.</title>
        <authorList>
            <person name="Heo J."/>
            <person name="Kim S.-J."/>
            <person name="Kim J.-S."/>
            <person name="Hong S.-B."/>
            <person name="Kwon S.-W."/>
        </authorList>
    </citation>
    <scope>NUCLEOTIDE SEQUENCE [LARGE SCALE GENOMIC DNA]</scope>
    <source>
        <strain evidence="1 2">KACC 19322</strain>
    </source>
</reference>
<dbReference type="KEGG" id="lyk:FLP23_05285"/>
<accession>A0A5C1Y8B9</accession>
<proteinExistence type="predicted"/>
<name>A0A5C1Y8B9_9MICO</name>
<gene>
    <name evidence="1" type="ORF">FLP23_05285</name>
</gene>
<sequence length="170" mass="19329">MATIEELVAELRRYTAHEVRMRVAPRGPDRRVPLFLVATQVHPISYAVQHVELLLDPRLEEAPDDTALYLAALEGIRQGANPYPFPERPGQSAIRRLLGETGDHPYRGTPRQSFAACTWDRQTRMLSGRRITVAGARWLDAREEPHAYPSWAGRLHVQEHEHEVWPEAAG</sequence>
<protein>
    <submittedName>
        <fullName evidence="1">Uncharacterized protein</fullName>
    </submittedName>
</protein>
<dbReference type="RefSeq" id="WP_149324896.1">
    <property type="nucleotide sequence ID" value="NZ_CP043504.1"/>
</dbReference>
<dbReference type="EMBL" id="CP043504">
    <property type="protein sequence ID" value="QEO09475.1"/>
    <property type="molecule type" value="Genomic_DNA"/>
</dbReference>
<evidence type="ECO:0000313" key="2">
    <source>
        <dbReference type="Proteomes" id="UP000322159"/>
    </source>
</evidence>
<keyword evidence="2" id="KW-1185">Reference proteome</keyword>
<evidence type="ECO:0000313" key="1">
    <source>
        <dbReference type="EMBL" id="QEO09475.1"/>
    </source>
</evidence>
<dbReference type="AlphaFoldDB" id="A0A5C1Y8B9"/>
<dbReference type="OrthoDB" id="5111599at2"/>